<accession>A0A2H9TLC4</accession>
<dbReference type="Proteomes" id="UP000240830">
    <property type="component" value="Unassembled WGS sequence"/>
</dbReference>
<evidence type="ECO:0000313" key="2">
    <source>
        <dbReference type="EMBL" id="PJF18440.1"/>
    </source>
</evidence>
<organism evidence="2 3">
    <name type="scientific">Paramicrosporidium saccamoebae</name>
    <dbReference type="NCBI Taxonomy" id="1246581"/>
    <lineage>
        <taxon>Eukaryota</taxon>
        <taxon>Fungi</taxon>
        <taxon>Fungi incertae sedis</taxon>
        <taxon>Cryptomycota</taxon>
        <taxon>Cryptomycota incertae sedis</taxon>
        <taxon>Paramicrosporidium</taxon>
    </lineage>
</organism>
<feature type="signal peptide" evidence="1">
    <location>
        <begin position="1"/>
        <end position="24"/>
    </location>
</feature>
<name>A0A2H9TLC4_9FUNG</name>
<feature type="chain" id="PRO_5014170656" evidence="1">
    <location>
        <begin position="25"/>
        <end position="488"/>
    </location>
</feature>
<sequence length="488" mass="52776">MAAALPGLMMYPVFLLLLGQFVKALQFGKLFKPIGSNYMVTRETVSEIHIDGAVYYTALRLEADSLIMPFVKGMGLWHIPKNSGAMVTLSPADDEVKMQPGDVLIIYKSGSATPDLYRGATAENLEKMLRDNSPTAVVFGVVIQDDSAPSKKVAQSAPNYGFTDMFSNEIGGSPMEISQSIVLVKAMGKTPQTAYIDADGNLKVTLMRRQVLDTNGIATIGQIVEGDCFIMVVAVEGGNTGKAMVEELLNKLPGGFAETMITNVKNYLEEVTIVGEGKVTHGSFPYPPREASWFFDGDTMVVRNRDLLALRVKINDKGVDGYADKRNFAKERVELSNLEPRDIVVILGDRDDLGSDFDVSNFKKSLSSCKNSTDLRDVLMRVKTSDSINIMAAFITNEIPSSVLKMASITTNQAAIAADPRLSWAADDSGISVSLAGTVSASASINFVERNKVSIQQSGGAMALIFDIHGGLKHRLIALESQNVVIPP</sequence>
<dbReference type="AlphaFoldDB" id="A0A2H9TLC4"/>
<keyword evidence="3" id="KW-1185">Reference proteome</keyword>
<proteinExistence type="predicted"/>
<reference evidence="2 3" key="1">
    <citation type="submission" date="2016-10" db="EMBL/GenBank/DDBJ databases">
        <title>The genome of Paramicrosporidium saccamoebae is the missing link in understanding Cryptomycota and Microsporidia evolution.</title>
        <authorList>
            <person name="Quandt C.A."/>
            <person name="Beaudet D."/>
            <person name="Corsaro D."/>
            <person name="Michel R."/>
            <person name="Corradi N."/>
            <person name="James T."/>
        </authorList>
    </citation>
    <scope>NUCLEOTIDE SEQUENCE [LARGE SCALE GENOMIC DNA]</scope>
    <source>
        <strain evidence="2 3">KSL3</strain>
    </source>
</reference>
<evidence type="ECO:0000313" key="3">
    <source>
        <dbReference type="Proteomes" id="UP000240830"/>
    </source>
</evidence>
<comment type="caution">
    <text evidence="2">The sequence shown here is derived from an EMBL/GenBank/DDBJ whole genome shotgun (WGS) entry which is preliminary data.</text>
</comment>
<evidence type="ECO:0000256" key="1">
    <source>
        <dbReference type="SAM" id="SignalP"/>
    </source>
</evidence>
<dbReference type="EMBL" id="MTSL01000125">
    <property type="protein sequence ID" value="PJF18440.1"/>
    <property type="molecule type" value="Genomic_DNA"/>
</dbReference>
<gene>
    <name evidence="2" type="ORF">PSACC_01769</name>
</gene>
<keyword evidence="1" id="KW-0732">Signal</keyword>
<protein>
    <submittedName>
        <fullName evidence="2">Uncharacterized protein</fullName>
    </submittedName>
</protein>